<dbReference type="OMA" id="CRNNPFD"/>
<evidence type="ECO:0000256" key="1">
    <source>
        <dbReference type="ARBA" id="ARBA00004370"/>
    </source>
</evidence>
<feature type="region of interest" description="Disordered" evidence="3">
    <location>
        <begin position="493"/>
        <end position="570"/>
    </location>
</feature>
<dbReference type="InParanoid" id="H3D793"/>
<dbReference type="HOGENOM" id="CLU_000867_1_0_1"/>
<dbReference type="GO" id="GO:0016020">
    <property type="term" value="C:membrane"/>
    <property type="evidence" value="ECO:0007669"/>
    <property type="project" value="UniProtKB-SubCell"/>
</dbReference>
<feature type="region of interest" description="Disordered" evidence="3">
    <location>
        <begin position="599"/>
        <end position="671"/>
    </location>
</feature>
<evidence type="ECO:0000256" key="3">
    <source>
        <dbReference type="SAM" id="MobiDB-lite"/>
    </source>
</evidence>
<feature type="region of interest" description="Disordered" evidence="3">
    <location>
        <begin position="1968"/>
        <end position="2009"/>
    </location>
</feature>
<dbReference type="Pfam" id="PF09324">
    <property type="entry name" value="Sec7-like_HDS"/>
    <property type="match status" value="1"/>
</dbReference>
<keyword evidence="2" id="KW-0472">Membrane</keyword>
<feature type="region of interest" description="Disordered" evidence="3">
    <location>
        <begin position="282"/>
        <end position="312"/>
    </location>
</feature>
<dbReference type="GO" id="GO:0005085">
    <property type="term" value="F:guanyl-nucleotide exchange factor activity"/>
    <property type="evidence" value="ECO:0007669"/>
    <property type="project" value="InterPro"/>
</dbReference>
<dbReference type="PANTHER" id="PTHR10663:SF344">
    <property type="entry name" value="BREFELDIN A-INHIBITED GUANINE NUCLEOTIDE-EXCHANGE PROTEIN 3"/>
    <property type="match status" value="1"/>
</dbReference>
<sequence length="2198" mass="240312">MEEVLRKLQKDASGHKHKAIRDACASACGEWGGSNGAATLSPSQLRGRCLLPLQMALESKNAKLGQSALSGMQQKLLCEDRFLGDEAEAPDRQLLGQMLEAVRVTPSLPEDLQVEVMKVLLCITYSPSFDISGDSILKIAQMCIETYVSSCHQRSINTAVRATLSQILGDLTLQLRHRQEVSLGTDGEEVSAAPLNRRDVSPTSQALCDEVVTVLTVFCEKLESVDSGHQLLQLLYLECILSMLSSCPPTMHLSRGFTDLVWKQLCPLVAIMGNPVNDKTITSHHGQTGIGQDPDALGGGVSDQGRGSGCSSSAPARIVPVVRTVCYVAAELVRLVSCVESMKPVLQSLYHRILLYPPPQHRTEAIRIMKEILGSPQRLYDLAGPCLAEPETRKRSFSKRKSHLDLLRLVMDGMTEACVKGGIEACYASVSCACALLSALDELLQGRGIQPEQAQLLLRRRDDLKDGSDSTRESMEINEADFRWQRHLLSSEQAPCDPHSSSANMAASERSPDISISITTETGQTTTDLEAGQRVPGHTTPDDCGGGPRLPSPSFCRNQQEGAGECGGADRGAAVPPDVVQRSHALVYPDITNFLSVESRTRTHHGGGSRYSESNFSMEEQDASRTEFDSCDQYSMAAEKDSGRSDVSDMGSDNVSLADEEQQTPHDGPAQRSLRAAALSLRLLHHAKAEQQSARLFAQALAALLPRLLSLAGTTEVDLALQNFSSTFCSGLQTGGIHSPGFESCDPLSCQSLMNADELYLVSYYALLLNLKLCCSDFYRRQTLPPAVSLKEYVRLVQGSGVLVLSTAWLEELYYQVLEHNLLGEAGFWGSPEDQTVPLITMLTDIDGLGSSGIGGQLISRASSQSPPSCDKNSDAVTAGAVFSRFILTGVWKNLIDVLSTPLTGRMVGSSKGLAFILGAEGTKEQSQRERDAICLSLDGLRKAAALSCTLGVAANCASALAQMAAASCIQEDKEGGDTGDAIAQVKQRVEHRLEQMGRPQGPRLHTAHVLCMDAILNVGLEMGSHNHECWPHVFRVTEYISSLEHTHFSDGSLPPPSLPTMAQQGGPVDLGLELSGQFPPETAELGPGQPVVQPPSIQELLRVVDLKSGSLMSGSSAAQAVCMLSTQADRLFEEAATKLNLVGLLGFLQQLRKASQSQLFDSVTESGEYSLAMPGEARSTLERRSSLHLFRLGEAMLRIIRDKNRPLLHVRAWSVVAPHLVEAACHKERHVSQKAVSFIHDVLTEVLTSWVEVPHFHFNEALFRPFERIMQLEICDEDVQDQVVTSIGELKWTIVVRPQILSGWRPLFSALRTVHGGKSDTKDYLLGEYSMGKSQAPVFDVFEAFITTDNIQVFANAATDYIMCLMKFVRGLGEVDDKEIGDCVHVSGYSSTDLCLPALDYLRRCSQLLAKIYKMPSKPVFLGARPTSLPADAQERSISTEDGVDCVLQEFDDGTGLIQVWILLLEQLTATVSTCPRQHQPPTLELLFALLREVTVVPGPGFGIFSVIQLLLPVMSLWLQRSHGDHSYWDTAAANFKHAIGLCCELVVEHVNSFIHSADIGYESLINLMLKDLFKLLVSCVSEPAETISRVGCSCIRYVLVTVGPVFTEEMWRLACCALQDAFSATLEPVKNLLACFHSGSDSFAGDACEVKVAAPSHSPAAEAEYWRIKAMAQQVFMLDTQCSPKTPNSKDGFEHAQSCVLIIELPSSQAANGHAQKRIPFRTIVVSLLSHQVLLQNLYDILLEEFVKQPEGQERITPVTSDPSRATAGFLRYISMTNLAIILDLLLDSYRTAREFDTRPGLKYLLMKVSGVCGAANLYRQSAMSFNLYFQTLLCAALSQADTLSAQQVKKILYEEEEGSSDSSHPGSASSEDEDIFEETAQVSPPRGRDKRSQWRASVPSLSVQPLGGLDGAWLVKRVYKLCMDLCTSYIQMHRDLKSSLEEAAPLSGGDHVFLLPLFQSETSTPTSAGGLSVRGTPLEDSGYRCQTGSLSPPTPSPGFRASDGGRRREWWENASNKLYTITTDRSISRLMMEYRRRRQQQQAAAQSHINLFMKEQGRVVVEAAGGGQQRTPADPQRPPQRPQHLVDQQGPPPLRHSVSAGPEVLRQEKRPRSGSTVSSHNISLKDAEAQIQAWTNMVLTVLNQVLLLSDSAFLALQPALYPCLSQLSCHVTDVRVRQALCEWLGRVGRLYDIIL</sequence>
<feature type="compositionally biased region" description="Polar residues" evidence="3">
    <location>
        <begin position="493"/>
        <end position="505"/>
    </location>
</feature>
<organism evidence="5 6">
    <name type="scientific">Tetraodon nigroviridis</name>
    <name type="common">Spotted green pufferfish</name>
    <name type="synonym">Chelonodon nigroviridis</name>
    <dbReference type="NCBI Taxonomy" id="99883"/>
    <lineage>
        <taxon>Eukaryota</taxon>
        <taxon>Metazoa</taxon>
        <taxon>Chordata</taxon>
        <taxon>Craniata</taxon>
        <taxon>Vertebrata</taxon>
        <taxon>Euteleostomi</taxon>
        <taxon>Actinopterygii</taxon>
        <taxon>Neopterygii</taxon>
        <taxon>Teleostei</taxon>
        <taxon>Neoteleostei</taxon>
        <taxon>Acanthomorphata</taxon>
        <taxon>Eupercaria</taxon>
        <taxon>Tetraodontiformes</taxon>
        <taxon>Tetradontoidea</taxon>
        <taxon>Tetraodontidae</taxon>
        <taxon>Tetraodon</taxon>
    </lineage>
</organism>
<dbReference type="InterPro" id="IPR000904">
    <property type="entry name" value="Sec7_dom"/>
</dbReference>
<dbReference type="PANTHER" id="PTHR10663">
    <property type="entry name" value="GUANYL-NUCLEOTIDE EXCHANGE FACTOR"/>
    <property type="match status" value="1"/>
</dbReference>
<accession>H3D793</accession>
<dbReference type="SUPFAM" id="SSF48371">
    <property type="entry name" value="ARM repeat"/>
    <property type="match status" value="1"/>
</dbReference>
<dbReference type="InterPro" id="IPR032629">
    <property type="entry name" value="DCB_dom"/>
</dbReference>
<dbReference type="Pfam" id="PF16213">
    <property type="entry name" value="DCB"/>
    <property type="match status" value="1"/>
</dbReference>
<dbReference type="Ensembl" id="ENSTNIT00000016597.1">
    <property type="protein sequence ID" value="ENSTNIP00000016384.1"/>
    <property type="gene ID" value="ENSTNIG00000013392.1"/>
</dbReference>
<evidence type="ECO:0000313" key="5">
    <source>
        <dbReference type="Ensembl" id="ENSTNIP00000016384.1"/>
    </source>
</evidence>
<keyword evidence="6" id="KW-1185">Reference proteome</keyword>
<dbReference type="SMART" id="SM00222">
    <property type="entry name" value="Sec7"/>
    <property type="match status" value="1"/>
</dbReference>
<name>H3D793_TETNG</name>
<evidence type="ECO:0000313" key="6">
    <source>
        <dbReference type="Proteomes" id="UP000007303"/>
    </source>
</evidence>
<dbReference type="STRING" id="99883.ENSTNIP00000016384"/>
<feature type="compositionally biased region" description="Gly residues" evidence="3">
    <location>
        <begin position="297"/>
        <end position="308"/>
    </location>
</feature>
<evidence type="ECO:0000259" key="4">
    <source>
        <dbReference type="SMART" id="SM00222"/>
    </source>
</evidence>
<reference evidence="6" key="1">
    <citation type="journal article" date="2004" name="Nature">
        <title>Genome duplication in the teleost fish Tetraodon nigroviridis reveals the early vertebrate proto-karyotype.</title>
        <authorList>
            <person name="Jaillon O."/>
            <person name="Aury J.-M."/>
            <person name="Brunet F."/>
            <person name="Petit J.-L."/>
            <person name="Stange-Thomann N."/>
            <person name="Mauceli E."/>
            <person name="Bouneau L."/>
            <person name="Fischer C."/>
            <person name="Ozouf-Costaz C."/>
            <person name="Bernot A."/>
            <person name="Nicaud S."/>
            <person name="Jaffe D."/>
            <person name="Fisher S."/>
            <person name="Lutfalla G."/>
            <person name="Dossat C."/>
            <person name="Segurens B."/>
            <person name="Dasilva C."/>
            <person name="Salanoubat M."/>
            <person name="Levy M."/>
            <person name="Boudet N."/>
            <person name="Castellano S."/>
            <person name="Anthouard V."/>
            <person name="Jubin C."/>
            <person name="Castelli V."/>
            <person name="Katinka M."/>
            <person name="Vacherie B."/>
            <person name="Biemont C."/>
            <person name="Skalli Z."/>
            <person name="Cattolico L."/>
            <person name="Poulain J."/>
            <person name="De Berardinis V."/>
            <person name="Cruaud C."/>
            <person name="Duprat S."/>
            <person name="Brottier P."/>
            <person name="Coutanceau J.-P."/>
            <person name="Gouzy J."/>
            <person name="Parra G."/>
            <person name="Lardier G."/>
            <person name="Chapple C."/>
            <person name="McKernan K.J."/>
            <person name="McEwan P."/>
            <person name="Bosak S."/>
            <person name="Kellis M."/>
            <person name="Volff J.-N."/>
            <person name="Guigo R."/>
            <person name="Zody M.C."/>
            <person name="Mesirov J."/>
            <person name="Lindblad-Toh K."/>
            <person name="Birren B."/>
            <person name="Nusbaum C."/>
            <person name="Kahn D."/>
            <person name="Robinson-Rechavi M."/>
            <person name="Laudet V."/>
            <person name="Schachter V."/>
            <person name="Quetier F."/>
            <person name="Saurin W."/>
            <person name="Scarpelli C."/>
            <person name="Wincker P."/>
            <person name="Lander E.S."/>
            <person name="Weissenbach J."/>
            <person name="Roest Crollius H."/>
        </authorList>
    </citation>
    <scope>NUCLEOTIDE SEQUENCE [LARGE SCALE GENOMIC DNA]</scope>
</reference>
<dbReference type="GeneTree" id="ENSGT00530000064150"/>
<feature type="compositionally biased region" description="Low complexity" evidence="3">
    <location>
        <begin position="1863"/>
        <end position="1872"/>
    </location>
</feature>
<dbReference type="Proteomes" id="UP000007303">
    <property type="component" value="Unassembled WGS sequence"/>
</dbReference>
<dbReference type="GO" id="GO:0032012">
    <property type="term" value="P:regulation of ARF protein signal transduction"/>
    <property type="evidence" value="ECO:0007669"/>
    <property type="project" value="InterPro"/>
</dbReference>
<feature type="compositionally biased region" description="Basic and acidic residues" evidence="3">
    <location>
        <begin position="638"/>
        <end position="647"/>
    </location>
</feature>
<feature type="region of interest" description="Disordered" evidence="3">
    <location>
        <begin position="2067"/>
        <end position="2123"/>
    </location>
</feature>
<proteinExistence type="predicted"/>
<reference evidence="5" key="3">
    <citation type="submission" date="2025-09" db="UniProtKB">
        <authorList>
            <consortium name="Ensembl"/>
        </authorList>
    </citation>
    <scope>IDENTIFICATION</scope>
</reference>
<evidence type="ECO:0000256" key="2">
    <source>
        <dbReference type="ARBA" id="ARBA00023136"/>
    </source>
</evidence>
<dbReference type="InterPro" id="IPR016024">
    <property type="entry name" value="ARM-type_fold"/>
</dbReference>
<dbReference type="InterPro" id="IPR015403">
    <property type="entry name" value="Mon2/Sec7/BIG1-like_HDS"/>
</dbReference>
<feature type="domain" description="SEC7" evidence="4">
    <location>
        <begin position="606"/>
        <end position="822"/>
    </location>
</feature>
<protein>
    <submittedName>
        <fullName evidence="5">ARFGEF family member 3</fullName>
    </submittedName>
</protein>
<feature type="region of interest" description="Disordered" evidence="3">
    <location>
        <begin position="1858"/>
        <end position="1898"/>
    </location>
</feature>
<comment type="subcellular location">
    <subcellularLocation>
        <location evidence="1">Membrane</location>
    </subcellularLocation>
</comment>
<reference evidence="5" key="2">
    <citation type="submission" date="2025-08" db="UniProtKB">
        <authorList>
            <consortium name="Ensembl"/>
        </authorList>
    </citation>
    <scope>IDENTIFICATION</scope>
</reference>